<protein>
    <submittedName>
        <fullName evidence="2">GAF domain-containing protein</fullName>
    </submittedName>
</protein>
<dbReference type="SUPFAM" id="SSF55781">
    <property type="entry name" value="GAF domain-like"/>
    <property type="match status" value="1"/>
</dbReference>
<dbReference type="Gene3D" id="3.30.450.40">
    <property type="match status" value="1"/>
</dbReference>
<comment type="caution">
    <text evidence="2">The sequence shown here is derived from an EMBL/GenBank/DDBJ whole genome shotgun (WGS) entry which is preliminary data.</text>
</comment>
<dbReference type="PANTHER" id="PTHR43102">
    <property type="entry name" value="SLR1143 PROTEIN"/>
    <property type="match status" value="1"/>
</dbReference>
<feature type="domain" description="GAF" evidence="1">
    <location>
        <begin position="35"/>
        <end position="175"/>
    </location>
</feature>
<dbReference type="AlphaFoldDB" id="A0A7W6JXL2"/>
<dbReference type="PANTHER" id="PTHR43102:SF2">
    <property type="entry name" value="GAF DOMAIN-CONTAINING PROTEIN"/>
    <property type="match status" value="1"/>
</dbReference>
<gene>
    <name evidence="2" type="ORF">GGR46_004975</name>
</gene>
<evidence type="ECO:0000313" key="3">
    <source>
        <dbReference type="Proteomes" id="UP000557392"/>
    </source>
</evidence>
<accession>A0A7W6JXL2</accession>
<dbReference type="SMART" id="SM00065">
    <property type="entry name" value="GAF"/>
    <property type="match status" value="1"/>
</dbReference>
<name>A0A7W6JXL2_9SPHN</name>
<sequence>MGPKLKPIFHALAPLLRGEKQRQAAVDKHRDAIGKRSPALQAIVDEVAALFGTVSGVVTLIDRQTQHILACHGPELTSGPRDISFCGHTIANPKDIMCVFDAANDPRFAGNPLVLGSPNIRFYVGMPMLSPEGEALGALCAIDSHPRMKLLPEQSKRLRELALQAAEILAIERRQD</sequence>
<evidence type="ECO:0000313" key="2">
    <source>
        <dbReference type="EMBL" id="MBB4101383.1"/>
    </source>
</evidence>
<organism evidence="2 3">
    <name type="scientific">Sphingomonas kyeonggiensis</name>
    <dbReference type="NCBI Taxonomy" id="1268553"/>
    <lineage>
        <taxon>Bacteria</taxon>
        <taxon>Pseudomonadati</taxon>
        <taxon>Pseudomonadota</taxon>
        <taxon>Alphaproteobacteria</taxon>
        <taxon>Sphingomonadales</taxon>
        <taxon>Sphingomonadaceae</taxon>
        <taxon>Sphingomonas</taxon>
    </lineage>
</organism>
<dbReference type="InterPro" id="IPR029016">
    <property type="entry name" value="GAF-like_dom_sf"/>
</dbReference>
<evidence type="ECO:0000259" key="1">
    <source>
        <dbReference type="SMART" id="SM00065"/>
    </source>
</evidence>
<dbReference type="Pfam" id="PF01590">
    <property type="entry name" value="GAF"/>
    <property type="match status" value="1"/>
</dbReference>
<reference evidence="2 3" key="1">
    <citation type="submission" date="2020-08" db="EMBL/GenBank/DDBJ databases">
        <title>Genomic Encyclopedia of Type Strains, Phase IV (KMG-IV): sequencing the most valuable type-strain genomes for metagenomic binning, comparative biology and taxonomic classification.</title>
        <authorList>
            <person name="Goeker M."/>
        </authorList>
    </citation>
    <scope>NUCLEOTIDE SEQUENCE [LARGE SCALE GENOMIC DNA]</scope>
    <source>
        <strain evidence="2 3">DSM 101806</strain>
    </source>
</reference>
<proteinExistence type="predicted"/>
<keyword evidence="3" id="KW-1185">Reference proteome</keyword>
<dbReference type="InterPro" id="IPR003018">
    <property type="entry name" value="GAF"/>
</dbReference>
<dbReference type="EMBL" id="JACIEH010000006">
    <property type="protein sequence ID" value="MBB4101383.1"/>
    <property type="molecule type" value="Genomic_DNA"/>
</dbReference>
<dbReference type="RefSeq" id="WP_184000744.1">
    <property type="nucleotide sequence ID" value="NZ_JACIEH010000006.1"/>
</dbReference>
<dbReference type="Proteomes" id="UP000557392">
    <property type="component" value="Unassembled WGS sequence"/>
</dbReference>